<dbReference type="PANTHER" id="PTHR11559">
    <property type="entry name" value="CARBOXYLESTERASE"/>
    <property type="match status" value="1"/>
</dbReference>
<evidence type="ECO:0000256" key="3">
    <source>
        <dbReference type="RuleBase" id="RU361235"/>
    </source>
</evidence>
<name>A0A167VCQ2_9EURO</name>
<dbReference type="AlphaFoldDB" id="A0A167VCQ2"/>
<sequence>MQWPFQVDSNPYVEMVSNTTYKTSLRSLLSHAGIALSYLTASINASPIAGGQQPIGAPTARLGQGVVTGTVWSMERDYRLPNEIEAFLGIRYGQAPKGDLRFKASKLASGSGDNIDATGYGWSCPSPGSPQPWSEDCLFVNIFRPRNTKSDAKLPVAVYIHGGAFHAGAGKQRIMEVFTKSLKGSTLSKFTGSVHDSASMLSYSQNPFIIVNFNYRLGAFGFLGSKIAKEDNSLNAGLHDQVLLLEWLQKNIAAFGGDPDQVTLMGVSAGAHSIGHLITYKYHGKPLFHRAILEDGAATARIVAPYDNELVETQFKELVTQVGCKNAGIDVMKCLREKDANILFSASEAVFNKYNPSNRWAFQPVVDGDIIAEPPVKSLKSGNWNKVPIITGFTTNEGSPFVPKKMKTNQEFVDYMKALVPKMDNSQVKELQRLYPDPLANPSSPYKDTRPIGPLGLGPQFKRIESAYGEFAYVCPVRDTAIYAAKASEPIFLYHFAVNKSVIDGAPHAMITEYETFSSNAWACPRAPDYEKCKWSQMTIAGTFHNYLCSFIVTGNPNKADTKWKTKPEWKQYQPDSSDSVMWFGKDSDDRAGGSSSGTPAVMGDDKFAAENCKFWWKIRPLTE</sequence>
<dbReference type="InterPro" id="IPR050309">
    <property type="entry name" value="Type-B_Carboxylest/Lipase"/>
</dbReference>
<dbReference type="VEuPathDB" id="FungiDB:AAP_05727"/>
<dbReference type="EMBL" id="AZGZ01000035">
    <property type="protein sequence ID" value="KZZ87346.1"/>
    <property type="molecule type" value="Genomic_DNA"/>
</dbReference>
<proteinExistence type="inferred from homology"/>
<dbReference type="GO" id="GO:0016787">
    <property type="term" value="F:hydrolase activity"/>
    <property type="evidence" value="ECO:0007669"/>
    <property type="project" value="UniProtKB-KW"/>
</dbReference>
<keyword evidence="2 3" id="KW-0378">Hydrolase</keyword>
<evidence type="ECO:0000313" key="6">
    <source>
        <dbReference type="Proteomes" id="UP000242877"/>
    </source>
</evidence>
<dbReference type="InterPro" id="IPR019826">
    <property type="entry name" value="Carboxylesterase_B_AS"/>
</dbReference>
<evidence type="ECO:0000313" key="5">
    <source>
        <dbReference type="EMBL" id="KZZ87346.1"/>
    </source>
</evidence>
<comment type="similarity">
    <text evidence="1 3">Belongs to the type-B carboxylesterase/lipase family.</text>
</comment>
<reference evidence="5 6" key="1">
    <citation type="journal article" date="2016" name="Genome Biol. Evol.">
        <title>Divergent and convergent evolution of fungal pathogenicity.</title>
        <authorList>
            <person name="Shang Y."/>
            <person name="Xiao G."/>
            <person name="Zheng P."/>
            <person name="Cen K."/>
            <person name="Zhan S."/>
            <person name="Wang C."/>
        </authorList>
    </citation>
    <scope>NUCLEOTIDE SEQUENCE [LARGE SCALE GENOMIC DNA]</scope>
    <source>
        <strain evidence="5 6">ARSEF 7405</strain>
    </source>
</reference>
<dbReference type="SUPFAM" id="SSF53474">
    <property type="entry name" value="alpha/beta-Hydrolases"/>
    <property type="match status" value="1"/>
</dbReference>
<dbReference type="InterPro" id="IPR019819">
    <property type="entry name" value="Carboxylesterase_B_CS"/>
</dbReference>
<dbReference type="InterPro" id="IPR029058">
    <property type="entry name" value="AB_hydrolase_fold"/>
</dbReference>
<gene>
    <name evidence="5" type="ORF">AAP_05727</name>
</gene>
<feature type="domain" description="Carboxylesterase type B" evidence="4">
    <location>
        <begin position="60"/>
        <end position="584"/>
    </location>
</feature>
<evidence type="ECO:0000256" key="1">
    <source>
        <dbReference type="ARBA" id="ARBA00005964"/>
    </source>
</evidence>
<dbReference type="ESTHER" id="9euro-a0a167vcq2">
    <property type="family name" value="Fungal_carboxylesterase_lipase"/>
</dbReference>
<evidence type="ECO:0000256" key="2">
    <source>
        <dbReference type="ARBA" id="ARBA00022801"/>
    </source>
</evidence>
<organism evidence="5 6">
    <name type="scientific">Ascosphaera apis ARSEF 7405</name>
    <dbReference type="NCBI Taxonomy" id="392613"/>
    <lineage>
        <taxon>Eukaryota</taxon>
        <taxon>Fungi</taxon>
        <taxon>Dikarya</taxon>
        <taxon>Ascomycota</taxon>
        <taxon>Pezizomycotina</taxon>
        <taxon>Eurotiomycetes</taxon>
        <taxon>Eurotiomycetidae</taxon>
        <taxon>Onygenales</taxon>
        <taxon>Ascosphaeraceae</taxon>
        <taxon>Ascosphaera</taxon>
    </lineage>
</organism>
<dbReference type="InterPro" id="IPR002018">
    <property type="entry name" value="CarbesteraseB"/>
</dbReference>
<dbReference type="PROSITE" id="PS00941">
    <property type="entry name" value="CARBOXYLESTERASE_B_2"/>
    <property type="match status" value="1"/>
</dbReference>
<evidence type="ECO:0000259" key="4">
    <source>
        <dbReference type="Pfam" id="PF00135"/>
    </source>
</evidence>
<dbReference type="Pfam" id="PF00135">
    <property type="entry name" value="COesterase"/>
    <property type="match status" value="1"/>
</dbReference>
<protein>
    <recommendedName>
        <fullName evidence="3">Carboxylic ester hydrolase</fullName>
        <ecNumber evidence="3">3.1.1.-</ecNumber>
    </recommendedName>
</protein>
<dbReference type="PROSITE" id="PS00122">
    <property type="entry name" value="CARBOXYLESTERASE_B_1"/>
    <property type="match status" value="1"/>
</dbReference>
<dbReference type="Proteomes" id="UP000242877">
    <property type="component" value="Unassembled WGS sequence"/>
</dbReference>
<dbReference type="OrthoDB" id="408631at2759"/>
<comment type="caution">
    <text evidence="5">The sequence shown here is derived from an EMBL/GenBank/DDBJ whole genome shotgun (WGS) entry which is preliminary data.</text>
</comment>
<accession>A0A167VCQ2</accession>
<dbReference type="Gene3D" id="3.40.50.1820">
    <property type="entry name" value="alpha/beta hydrolase"/>
    <property type="match status" value="1"/>
</dbReference>
<keyword evidence="6" id="KW-1185">Reference proteome</keyword>
<dbReference type="EC" id="3.1.1.-" evidence="3"/>